<comment type="subcellular location">
    <subcellularLocation>
        <location evidence="1">Membrane</location>
        <topology evidence="1">Multi-pass membrane protein</topology>
    </subcellularLocation>
</comment>
<keyword evidence="5 6" id="KW-0472">Membrane</keyword>
<keyword evidence="7" id="KW-0732">Signal</keyword>
<dbReference type="InterPro" id="IPR037185">
    <property type="entry name" value="EmrE-like"/>
</dbReference>
<feature type="transmembrane region" description="Helical" evidence="6">
    <location>
        <begin position="237"/>
        <end position="255"/>
    </location>
</feature>
<accession>A0A239PY37</accession>
<dbReference type="Pfam" id="PF00892">
    <property type="entry name" value="EamA"/>
    <property type="match status" value="2"/>
</dbReference>
<protein>
    <submittedName>
        <fullName evidence="9">EamA-like transporter family protein</fullName>
    </submittedName>
</protein>
<keyword evidence="10" id="KW-1185">Reference proteome</keyword>
<evidence type="ECO:0000256" key="3">
    <source>
        <dbReference type="ARBA" id="ARBA00022692"/>
    </source>
</evidence>
<feature type="signal peptide" evidence="7">
    <location>
        <begin position="1"/>
        <end position="18"/>
    </location>
</feature>
<dbReference type="PANTHER" id="PTHR32322:SF2">
    <property type="entry name" value="EAMA DOMAIN-CONTAINING PROTEIN"/>
    <property type="match status" value="1"/>
</dbReference>
<dbReference type="EMBL" id="FZQB01000010">
    <property type="protein sequence ID" value="SNT75194.1"/>
    <property type="molecule type" value="Genomic_DNA"/>
</dbReference>
<proteinExistence type="inferred from homology"/>
<feature type="transmembrane region" description="Helical" evidence="6">
    <location>
        <begin position="28"/>
        <end position="48"/>
    </location>
</feature>
<feature type="transmembrane region" description="Helical" evidence="6">
    <location>
        <begin position="111"/>
        <end position="129"/>
    </location>
</feature>
<feature type="transmembrane region" description="Helical" evidence="6">
    <location>
        <begin position="261"/>
        <end position="279"/>
    </location>
</feature>
<organism evidence="9 10">
    <name type="scientific">Paracoccus seriniphilus</name>
    <dbReference type="NCBI Taxonomy" id="184748"/>
    <lineage>
        <taxon>Bacteria</taxon>
        <taxon>Pseudomonadati</taxon>
        <taxon>Pseudomonadota</taxon>
        <taxon>Alphaproteobacteria</taxon>
        <taxon>Rhodobacterales</taxon>
        <taxon>Paracoccaceae</taxon>
        <taxon>Paracoccus</taxon>
    </lineage>
</organism>
<dbReference type="Proteomes" id="UP000198307">
    <property type="component" value="Unassembled WGS sequence"/>
</dbReference>
<dbReference type="PANTHER" id="PTHR32322">
    <property type="entry name" value="INNER MEMBRANE TRANSPORTER"/>
    <property type="match status" value="1"/>
</dbReference>
<evidence type="ECO:0000256" key="6">
    <source>
        <dbReference type="SAM" id="Phobius"/>
    </source>
</evidence>
<evidence type="ECO:0000256" key="4">
    <source>
        <dbReference type="ARBA" id="ARBA00022989"/>
    </source>
</evidence>
<dbReference type="InterPro" id="IPR050638">
    <property type="entry name" value="AA-Vitamin_Transporters"/>
</dbReference>
<evidence type="ECO:0000256" key="7">
    <source>
        <dbReference type="SAM" id="SignalP"/>
    </source>
</evidence>
<feature type="transmembrane region" description="Helical" evidence="6">
    <location>
        <begin position="84"/>
        <end position="104"/>
    </location>
</feature>
<dbReference type="InterPro" id="IPR000620">
    <property type="entry name" value="EamA_dom"/>
</dbReference>
<feature type="transmembrane region" description="Helical" evidence="6">
    <location>
        <begin position="204"/>
        <end position="225"/>
    </location>
</feature>
<feature type="domain" description="EamA" evidence="8">
    <location>
        <begin position="2"/>
        <end position="128"/>
    </location>
</feature>
<dbReference type="SUPFAM" id="SSF103481">
    <property type="entry name" value="Multidrug resistance efflux transporter EmrE"/>
    <property type="match status" value="2"/>
</dbReference>
<evidence type="ECO:0000313" key="9">
    <source>
        <dbReference type="EMBL" id="SNT75194.1"/>
    </source>
</evidence>
<feature type="transmembrane region" description="Helical" evidence="6">
    <location>
        <begin position="173"/>
        <end position="192"/>
    </location>
</feature>
<dbReference type="AlphaFoldDB" id="A0A239PY37"/>
<evidence type="ECO:0000256" key="5">
    <source>
        <dbReference type="ARBA" id="ARBA00023136"/>
    </source>
</evidence>
<feature type="transmembrane region" description="Helical" evidence="6">
    <location>
        <begin position="141"/>
        <end position="161"/>
    </location>
</feature>
<evidence type="ECO:0000313" key="10">
    <source>
        <dbReference type="Proteomes" id="UP000198307"/>
    </source>
</evidence>
<feature type="domain" description="EamA" evidence="8">
    <location>
        <begin position="144"/>
        <end position="279"/>
    </location>
</feature>
<feature type="chain" id="PRO_5012579725" evidence="7">
    <location>
        <begin position="19"/>
        <end position="285"/>
    </location>
</feature>
<reference evidence="9 10" key="1">
    <citation type="submission" date="2017-07" db="EMBL/GenBank/DDBJ databases">
        <authorList>
            <person name="Sun Z.S."/>
            <person name="Albrecht U."/>
            <person name="Echele G."/>
            <person name="Lee C.C."/>
        </authorList>
    </citation>
    <scope>NUCLEOTIDE SEQUENCE [LARGE SCALE GENOMIC DNA]</scope>
    <source>
        <strain evidence="9 10">DSM 14827</strain>
    </source>
</reference>
<gene>
    <name evidence="9" type="ORF">SAMN05444959_11037</name>
</gene>
<dbReference type="GO" id="GO:0016020">
    <property type="term" value="C:membrane"/>
    <property type="evidence" value="ECO:0007669"/>
    <property type="project" value="UniProtKB-SubCell"/>
</dbReference>
<evidence type="ECO:0000259" key="8">
    <source>
        <dbReference type="Pfam" id="PF00892"/>
    </source>
</evidence>
<keyword evidence="4 6" id="KW-1133">Transmembrane helix</keyword>
<sequence>MLLFSALVAGSFSLGARAANLIDPTALTALRFALAAGVIAGVALASGGIPARAFRAPWRYLLLGGVFAIYFVLMFEGLKTAPPVSASAVFTLTPLMAAGFGWMLMRQRMTLRMASALMLGGAGALWVIFRGDLAAMARLEFGRGEAIYLVGCMAHAFYTPLVRRLNRGESPLVFTLGTLIAGAVILIVWGWQPLRATDWAALPGIVWVALVYLAVCASAVSFVLVQYATLRLPAAKVMAYTYLTPVWVILLEVALGQGGPGLAVLPGVFATLAALILLLKDDDPA</sequence>
<evidence type="ECO:0000256" key="2">
    <source>
        <dbReference type="ARBA" id="ARBA00007362"/>
    </source>
</evidence>
<feature type="transmembrane region" description="Helical" evidence="6">
    <location>
        <begin position="60"/>
        <end position="78"/>
    </location>
</feature>
<comment type="similarity">
    <text evidence="2">Belongs to the EamA transporter family.</text>
</comment>
<evidence type="ECO:0000256" key="1">
    <source>
        <dbReference type="ARBA" id="ARBA00004141"/>
    </source>
</evidence>
<keyword evidence="3 6" id="KW-0812">Transmembrane</keyword>
<name>A0A239PY37_9RHOB</name>